<dbReference type="GO" id="GO:0005737">
    <property type="term" value="C:cytoplasm"/>
    <property type="evidence" value="ECO:0007669"/>
    <property type="project" value="UniProtKB-ARBA"/>
</dbReference>
<dbReference type="InterPro" id="IPR039421">
    <property type="entry name" value="Type_1_exporter"/>
</dbReference>
<feature type="compositionally biased region" description="Polar residues" evidence="8">
    <location>
        <begin position="209"/>
        <end position="236"/>
    </location>
</feature>
<name>A0AAE0IQC9_9PEZI</name>
<dbReference type="Pfam" id="PF00664">
    <property type="entry name" value="ABC_membrane"/>
    <property type="match status" value="1"/>
</dbReference>
<dbReference type="Proteomes" id="UP001283341">
    <property type="component" value="Unassembled WGS sequence"/>
</dbReference>
<dbReference type="AlphaFoldDB" id="A0AAE0IQC9"/>
<gene>
    <name evidence="12" type="ORF">B0H66DRAFT_596950</name>
</gene>
<keyword evidence="3 9" id="KW-0812">Transmembrane</keyword>
<dbReference type="GO" id="GO:0016887">
    <property type="term" value="F:ATP hydrolysis activity"/>
    <property type="evidence" value="ECO:0007669"/>
    <property type="project" value="InterPro"/>
</dbReference>
<feature type="transmembrane region" description="Helical" evidence="9">
    <location>
        <begin position="512"/>
        <end position="540"/>
    </location>
</feature>
<dbReference type="InterPro" id="IPR011527">
    <property type="entry name" value="ABC1_TM_dom"/>
</dbReference>
<dbReference type="GO" id="GO:0016020">
    <property type="term" value="C:membrane"/>
    <property type="evidence" value="ECO:0007669"/>
    <property type="project" value="UniProtKB-SubCell"/>
</dbReference>
<dbReference type="GO" id="GO:0005524">
    <property type="term" value="F:ATP binding"/>
    <property type="evidence" value="ECO:0007669"/>
    <property type="project" value="UniProtKB-KW"/>
</dbReference>
<feature type="transmembrane region" description="Helical" evidence="9">
    <location>
        <begin position="68"/>
        <end position="90"/>
    </location>
</feature>
<dbReference type="InterPro" id="IPR003439">
    <property type="entry name" value="ABC_transporter-like_ATP-bd"/>
</dbReference>
<feature type="transmembrane region" description="Helical" evidence="9">
    <location>
        <begin position="128"/>
        <end position="150"/>
    </location>
</feature>
<evidence type="ECO:0000313" key="12">
    <source>
        <dbReference type="EMBL" id="KAK3329366.1"/>
    </source>
</evidence>
<evidence type="ECO:0000313" key="13">
    <source>
        <dbReference type="Proteomes" id="UP001283341"/>
    </source>
</evidence>
<feature type="region of interest" description="Disordered" evidence="8">
    <location>
        <begin position="966"/>
        <end position="1021"/>
    </location>
</feature>
<evidence type="ECO:0000256" key="6">
    <source>
        <dbReference type="ARBA" id="ARBA00022989"/>
    </source>
</evidence>
<reference evidence="12" key="2">
    <citation type="submission" date="2023-06" db="EMBL/GenBank/DDBJ databases">
        <authorList>
            <consortium name="Lawrence Berkeley National Laboratory"/>
            <person name="Haridas S."/>
            <person name="Hensen N."/>
            <person name="Bonometti L."/>
            <person name="Westerberg I."/>
            <person name="Brannstrom I.O."/>
            <person name="Guillou S."/>
            <person name="Cros-Aarteil S."/>
            <person name="Calhoun S."/>
            <person name="Kuo A."/>
            <person name="Mondo S."/>
            <person name="Pangilinan J."/>
            <person name="Riley R."/>
            <person name="Labutti K."/>
            <person name="Andreopoulos B."/>
            <person name="Lipzen A."/>
            <person name="Chen C."/>
            <person name="Yanf M."/>
            <person name="Daum C."/>
            <person name="Ng V."/>
            <person name="Clum A."/>
            <person name="Steindorff A."/>
            <person name="Ohm R."/>
            <person name="Martin F."/>
            <person name="Silar P."/>
            <person name="Natvig D."/>
            <person name="Lalanne C."/>
            <person name="Gautier V."/>
            <person name="Ament-Velasquez S.L."/>
            <person name="Kruys A."/>
            <person name="Hutchinson M.I."/>
            <person name="Powell A.J."/>
            <person name="Barry K."/>
            <person name="Miller A.N."/>
            <person name="Grigoriev I.V."/>
            <person name="Debuchy R."/>
            <person name="Gladieux P."/>
            <person name="Thoren M.H."/>
            <person name="Johannesson H."/>
        </authorList>
    </citation>
    <scope>NUCLEOTIDE SEQUENCE</scope>
    <source>
        <strain evidence="12">CBS 118394</strain>
    </source>
</reference>
<feature type="compositionally biased region" description="Polar residues" evidence="8">
    <location>
        <begin position="863"/>
        <end position="876"/>
    </location>
</feature>
<dbReference type="SMART" id="SM00382">
    <property type="entry name" value="AAA"/>
    <property type="match status" value="1"/>
</dbReference>
<evidence type="ECO:0008006" key="14">
    <source>
        <dbReference type="Google" id="ProtNLM"/>
    </source>
</evidence>
<dbReference type="PANTHER" id="PTHR24221">
    <property type="entry name" value="ATP-BINDING CASSETTE SUB-FAMILY B"/>
    <property type="match status" value="1"/>
</dbReference>
<evidence type="ECO:0000256" key="1">
    <source>
        <dbReference type="ARBA" id="ARBA00004141"/>
    </source>
</evidence>
<feature type="region of interest" description="Disordered" evidence="8">
    <location>
        <begin position="859"/>
        <end position="926"/>
    </location>
</feature>
<keyword evidence="5" id="KW-0067">ATP-binding</keyword>
<evidence type="ECO:0000256" key="2">
    <source>
        <dbReference type="ARBA" id="ARBA00022448"/>
    </source>
</evidence>
<evidence type="ECO:0000259" key="10">
    <source>
        <dbReference type="PROSITE" id="PS50893"/>
    </source>
</evidence>
<feature type="domain" description="ABC transmembrane type-1" evidence="11">
    <location>
        <begin position="295"/>
        <end position="578"/>
    </location>
</feature>
<sequence>MDLAKAAAVQRPDGVDTVGNDLVVQSLVGIHYALPAAVFVYYAVSYTFAICTLQTVSSEENHGRRRTLMWCLFFGTLTYVAQLLSLLFQTTMQHRFPVDHETIIGLLSCILVFGLQFSVILETSKPVWYPYTGSLLLGLVFETVTTVLALTARPQKPLDFVGMFDISVAAVRYLTFLVALAASFGGRCHWRRKKGADFEREALLEANGHTTTDASDEQTNGNGQANYGTTPINTSKPAEASTKETPWQKRRNRDKALMDKALQENGSWLMYAKRFTIFLPYVWPVNRPSLQVRLVLVGLCLLAGNFLNVLIPRQTGILMDSLNGNNDQNPWIQVLIFVGLRLVSSEAGIPLLRQWLWFPLDAYSTQSLRTAAYSHILRLSSDFHDSKSYPEIAMAIYHAEGVTGLIEEICFSAIPNLIDMVAAFVYLSITFGSYEGFITVATATVFLYSTSRMIAAQTKTRVAELDAMYEASRIQNGGIQGWTTVTAFNQVPYEEDRQSSAVKKFIVTWRVYFFWGLAAKAFQALVLTAGLLAGAFLAVYQVSHGQATAGQFIMLITYWAQLSSPLMFFSMMGKKISTDLLDATRLLDIMLTKSAIVSKEGAPPLEFKGGHVKFNNVCFSYDKKKEILKDINFSVSPGMTVAFVGTTGAGKSTILKLLHRLRAQIGSVPQSPILFSDTIMNNVRYAKLDATDEEVFEACKAACIHEQILGMTDGYQTHVGESSSKISGGELQRLAIARAILKRPAIVLLDEATSAVDTETECKIQDALNTLCQARTTFIVAHRLSTIMNADRIMVIQDGRVSEQGTHEELIRARGKYADLWSKQTFVRPKAKSDEMPDLLNDLTAESINLELAKVQKPLPLKTSHSNQANGSTTNGAAPVDDAKTDNSRLNPSAPPFQPRSQASTMCPDLSSSRGFDPSGDSESSTGTTFVSYGLHAPNLQYFATPLVTFSTSNPAFQSNTAGFAAEEDEKPEATCPKGPSSPCPGQTKPGPGWEGPKYPCYSRRIQSKSEPLEPHSSPSP</sequence>
<keyword evidence="6 9" id="KW-1133">Transmembrane helix</keyword>
<dbReference type="PROSITE" id="PS50929">
    <property type="entry name" value="ABC_TM1F"/>
    <property type="match status" value="1"/>
</dbReference>
<dbReference type="PANTHER" id="PTHR24221:SF503">
    <property type="entry name" value="MITOCHONDRIAL POTASSIUM CHANNEL ATP-BINDING SUBUNIT"/>
    <property type="match status" value="1"/>
</dbReference>
<comment type="caution">
    <text evidence="12">The sequence shown here is derived from an EMBL/GenBank/DDBJ whole genome shotgun (WGS) entry which is preliminary data.</text>
</comment>
<accession>A0AAE0IQC9</accession>
<dbReference type="InterPro" id="IPR017871">
    <property type="entry name" value="ABC_transporter-like_CS"/>
</dbReference>
<protein>
    <recommendedName>
        <fullName evidence="14">Heavy metal tolerance protein</fullName>
    </recommendedName>
</protein>
<comment type="subcellular location">
    <subcellularLocation>
        <location evidence="1">Membrane</location>
        <topology evidence="1">Multi-pass membrane protein</topology>
    </subcellularLocation>
</comment>
<dbReference type="CDD" id="cd18583">
    <property type="entry name" value="ABC_6TM_HMT1"/>
    <property type="match status" value="1"/>
</dbReference>
<keyword evidence="2" id="KW-0813">Transport</keyword>
<evidence type="ECO:0000256" key="9">
    <source>
        <dbReference type="SAM" id="Phobius"/>
    </source>
</evidence>
<evidence type="ECO:0000256" key="8">
    <source>
        <dbReference type="SAM" id="MobiDB-lite"/>
    </source>
</evidence>
<dbReference type="SUPFAM" id="SSF90123">
    <property type="entry name" value="ABC transporter transmembrane region"/>
    <property type="match status" value="1"/>
</dbReference>
<keyword evidence="13" id="KW-1185">Reference proteome</keyword>
<dbReference type="GO" id="GO:0140359">
    <property type="term" value="F:ABC-type transporter activity"/>
    <property type="evidence" value="ECO:0007669"/>
    <property type="project" value="InterPro"/>
</dbReference>
<feature type="transmembrane region" description="Helical" evidence="9">
    <location>
        <begin position="32"/>
        <end position="56"/>
    </location>
</feature>
<dbReference type="InterPro" id="IPR036640">
    <property type="entry name" value="ABC1_TM_sf"/>
</dbReference>
<keyword evidence="4" id="KW-0547">Nucleotide-binding</keyword>
<dbReference type="PROSITE" id="PS00211">
    <property type="entry name" value="ABC_TRANSPORTER_1"/>
    <property type="match status" value="1"/>
</dbReference>
<feature type="domain" description="ABC transporter" evidence="10">
    <location>
        <begin position="612"/>
        <end position="823"/>
    </location>
</feature>
<dbReference type="Gene3D" id="3.40.50.300">
    <property type="entry name" value="P-loop containing nucleotide triphosphate hydrolases"/>
    <property type="match status" value="1"/>
</dbReference>
<feature type="region of interest" description="Disordered" evidence="8">
    <location>
        <begin position="209"/>
        <end position="249"/>
    </location>
</feature>
<evidence type="ECO:0000259" key="11">
    <source>
        <dbReference type="PROSITE" id="PS50929"/>
    </source>
</evidence>
<feature type="transmembrane region" description="Helical" evidence="9">
    <location>
        <begin position="102"/>
        <end position="121"/>
    </location>
</feature>
<feature type="compositionally biased region" description="Polar residues" evidence="8">
    <location>
        <begin position="899"/>
        <end position="914"/>
    </location>
</feature>
<keyword evidence="7 9" id="KW-0472">Membrane</keyword>
<dbReference type="FunFam" id="3.40.50.300:FF:000604">
    <property type="entry name" value="ABC transporter B family member 28"/>
    <property type="match status" value="1"/>
</dbReference>
<reference evidence="12" key="1">
    <citation type="journal article" date="2023" name="Mol. Phylogenet. Evol.">
        <title>Genome-scale phylogeny and comparative genomics of the fungal order Sordariales.</title>
        <authorList>
            <person name="Hensen N."/>
            <person name="Bonometti L."/>
            <person name="Westerberg I."/>
            <person name="Brannstrom I.O."/>
            <person name="Guillou S."/>
            <person name="Cros-Aarteil S."/>
            <person name="Calhoun S."/>
            <person name="Haridas S."/>
            <person name="Kuo A."/>
            <person name="Mondo S."/>
            <person name="Pangilinan J."/>
            <person name="Riley R."/>
            <person name="LaButti K."/>
            <person name="Andreopoulos B."/>
            <person name="Lipzen A."/>
            <person name="Chen C."/>
            <person name="Yan M."/>
            <person name="Daum C."/>
            <person name="Ng V."/>
            <person name="Clum A."/>
            <person name="Steindorff A."/>
            <person name="Ohm R.A."/>
            <person name="Martin F."/>
            <person name="Silar P."/>
            <person name="Natvig D.O."/>
            <person name="Lalanne C."/>
            <person name="Gautier V."/>
            <person name="Ament-Velasquez S.L."/>
            <person name="Kruys A."/>
            <person name="Hutchinson M.I."/>
            <person name="Powell A.J."/>
            <person name="Barry K."/>
            <person name="Miller A.N."/>
            <person name="Grigoriev I.V."/>
            <person name="Debuchy R."/>
            <person name="Gladieux P."/>
            <person name="Hiltunen Thoren M."/>
            <person name="Johannesson H."/>
        </authorList>
    </citation>
    <scope>NUCLEOTIDE SEQUENCE</scope>
    <source>
        <strain evidence="12">CBS 118394</strain>
    </source>
</reference>
<dbReference type="PROSITE" id="PS50893">
    <property type="entry name" value="ABC_TRANSPORTER_2"/>
    <property type="match status" value="1"/>
</dbReference>
<feature type="transmembrane region" description="Helical" evidence="9">
    <location>
        <begin position="170"/>
        <end position="190"/>
    </location>
</feature>
<feature type="transmembrane region" description="Helical" evidence="9">
    <location>
        <begin position="294"/>
        <end position="311"/>
    </location>
</feature>
<proteinExistence type="predicted"/>
<dbReference type="Gene3D" id="1.20.1560.10">
    <property type="entry name" value="ABC transporter type 1, transmembrane domain"/>
    <property type="match status" value="1"/>
</dbReference>
<evidence type="ECO:0000256" key="7">
    <source>
        <dbReference type="ARBA" id="ARBA00023136"/>
    </source>
</evidence>
<dbReference type="EMBL" id="JAUEDM010000001">
    <property type="protein sequence ID" value="KAK3329366.1"/>
    <property type="molecule type" value="Genomic_DNA"/>
</dbReference>
<evidence type="ECO:0000256" key="5">
    <source>
        <dbReference type="ARBA" id="ARBA00022840"/>
    </source>
</evidence>
<evidence type="ECO:0000256" key="3">
    <source>
        <dbReference type="ARBA" id="ARBA00022692"/>
    </source>
</evidence>
<organism evidence="12 13">
    <name type="scientific">Apodospora peruviana</name>
    <dbReference type="NCBI Taxonomy" id="516989"/>
    <lineage>
        <taxon>Eukaryota</taxon>
        <taxon>Fungi</taxon>
        <taxon>Dikarya</taxon>
        <taxon>Ascomycota</taxon>
        <taxon>Pezizomycotina</taxon>
        <taxon>Sordariomycetes</taxon>
        <taxon>Sordariomycetidae</taxon>
        <taxon>Sordariales</taxon>
        <taxon>Lasiosphaeriaceae</taxon>
        <taxon>Apodospora</taxon>
    </lineage>
</organism>
<dbReference type="Pfam" id="PF00005">
    <property type="entry name" value="ABC_tran"/>
    <property type="match status" value="1"/>
</dbReference>
<dbReference type="InterPro" id="IPR003593">
    <property type="entry name" value="AAA+_ATPase"/>
</dbReference>
<dbReference type="SUPFAM" id="SSF52540">
    <property type="entry name" value="P-loop containing nucleoside triphosphate hydrolases"/>
    <property type="match status" value="1"/>
</dbReference>
<feature type="transmembrane region" description="Helical" evidence="9">
    <location>
        <begin position="552"/>
        <end position="571"/>
    </location>
</feature>
<evidence type="ECO:0000256" key="4">
    <source>
        <dbReference type="ARBA" id="ARBA00022741"/>
    </source>
</evidence>
<dbReference type="InterPro" id="IPR027417">
    <property type="entry name" value="P-loop_NTPase"/>
</dbReference>